<dbReference type="OrthoDB" id="1716893at2759"/>
<dbReference type="EMBL" id="KZ453531">
    <property type="protein sequence ID" value="PKA47347.1"/>
    <property type="molecule type" value="Genomic_DNA"/>
</dbReference>
<evidence type="ECO:0000313" key="2">
    <source>
        <dbReference type="EMBL" id="PKA47347.1"/>
    </source>
</evidence>
<proteinExistence type="predicted"/>
<gene>
    <name evidence="2" type="ORF">AXF42_Ash017292</name>
</gene>
<dbReference type="Proteomes" id="UP000236161">
    <property type="component" value="Unassembled WGS sequence"/>
</dbReference>
<dbReference type="PANTHER" id="PTHR34996:SF3">
    <property type="entry name" value="OS06G0327400 PROTEIN"/>
    <property type="match status" value="1"/>
</dbReference>
<protein>
    <submittedName>
        <fullName evidence="2">Uncharacterized protein</fullName>
    </submittedName>
</protein>
<dbReference type="PANTHER" id="PTHR34996">
    <property type="entry name" value="OS06G0327400 PROTEIN"/>
    <property type="match status" value="1"/>
</dbReference>
<evidence type="ECO:0000313" key="3">
    <source>
        <dbReference type="Proteomes" id="UP000236161"/>
    </source>
</evidence>
<name>A0A2H9ZVN1_9ASPA</name>
<keyword evidence="3" id="KW-1185">Reference proteome</keyword>
<sequence length="122" mass="13550">MTPVHLSYVRLGRRCRRNRVLRQISARICAFRLRFRLLTALGLLRRFLQRLNKSFRRKREPAGPGNSAGDGSQCKLRSYGRSNSFYAEAIAECLEFIRKTSASVGDGSMTPASVTGAGAAGR</sequence>
<dbReference type="AlphaFoldDB" id="A0A2H9ZVN1"/>
<feature type="region of interest" description="Disordered" evidence="1">
    <location>
        <begin position="103"/>
        <end position="122"/>
    </location>
</feature>
<evidence type="ECO:0000256" key="1">
    <source>
        <dbReference type="SAM" id="MobiDB-lite"/>
    </source>
</evidence>
<reference evidence="2 3" key="1">
    <citation type="journal article" date="2017" name="Nature">
        <title>The Apostasia genome and the evolution of orchids.</title>
        <authorList>
            <person name="Zhang G.Q."/>
            <person name="Liu K.W."/>
            <person name="Li Z."/>
            <person name="Lohaus R."/>
            <person name="Hsiao Y.Y."/>
            <person name="Niu S.C."/>
            <person name="Wang J.Y."/>
            <person name="Lin Y.C."/>
            <person name="Xu Q."/>
            <person name="Chen L.J."/>
            <person name="Yoshida K."/>
            <person name="Fujiwara S."/>
            <person name="Wang Z.W."/>
            <person name="Zhang Y.Q."/>
            <person name="Mitsuda N."/>
            <person name="Wang M."/>
            <person name="Liu G.H."/>
            <person name="Pecoraro L."/>
            <person name="Huang H.X."/>
            <person name="Xiao X.J."/>
            <person name="Lin M."/>
            <person name="Wu X.Y."/>
            <person name="Wu W.L."/>
            <person name="Chen Y.Y."/>
            <person name="Chang S.B."/>
            <person name="Sakamoto S."/>
            <person name="Ohme-Takagi M."/>
            <person name="Yagi M."/>
            <person name="Zeng S.J."/>
            <person name="Shen C.Y."/>
            <person name="Yeh C.M."/>
            <person name="Luo Y.B."/>
            <person name="Tsai W.C."/>
            <person name="Van de Peer Y."/>
            <person name="Liu Z.J."/>
        </authorList>
    </citation>
    <scope>NUCLEOTIDE SEQUENCE [LARGE SCALE GENOMIC DNA]</scope>
    <source>
        <strain evidence="3">cv. Shenzhen</strain>
        <tissue evidence="2">Stem</tissue>
    </source>
</reference>
<accession>A0A2H9ZVN1</accession>
<feature type="region of interest" description="Disordered" evidence="1">
    <location>
        <begin position="55"/>
        <end position="75"/>
    </location>
</feature>
<organism evidence="2 3">
    <name type="scientific">Apostasia shenzhenica</name>
    <dbReference type="NCBI Taxonomy" id="1088818"/>
    <lineage>
        <taxon>Eukaryota</taxon>
        <taxon>Viridiplantae</taxon>
        <taxon>Streptophyta</taxon>
        <taxon>Embryophyta</taxon>
        <taxon>Tracheophyta</taxon>
        <taxon>Spermatophyta</taxon>
        <taxon>Magnoliopsida</taxon>
        <taxon>Liliopsida</taxon>
        <taxon>Asparagales</taxon>
        <taxon>Orchidaceae</taxon>
        <taxon>Apostasioideae</taxon>
        <taxon>Apostasia</taxon>
    </lineage>
</organism>